<organism evidence="8 9">
    <name type="scientific">Rubus argutus</name>
    <name type="common">Southern blackberry</name>
    <dbReference type="NCBI Taxonomy" id="59490"/>
    <lineage>
        <taxon>Eukaryota</taxon>
        <taxon>Viridiplantae</taxon>
        <taxon>Streptophyta</taxon>
        <taxon>Embryophyta</taxon>
        <taxon>Tracheophyta</taxon>
        <taxon>Spermatophyta</taxon>
        <taxon>Magnoliopsida</taxon>
        <taxon>eudicotyledons</taxon>
        <taxon>Gunneridae</taxon>
        <taxon>Pentapetalae</taxon>
        <taxon>rosids</taxon>
        <taxon>fabids</taxon>
        <taxon>Rosales</taxon>
        <taxon>Rosaceae</taxon>
        <taxon>Rosoideae</taxon>
        <taxon>Rosoideae incertae sedis</taxon>
        <taxon>Rubus</taxon>
    </lineage>
</organism>
<dbReference type="InterPro" id="IPR015421">
    <property type="entry name" value="PyrdxlP-dep_Trfase_major"/>
</dbReference>
<dbReference type="InterPro" id="IPR010977">
    <property type="entry name" value="Aromatic_deC"/>
</dbReference>
<reference evidence="8 9" key="1">
    <citation type="journal article" date="2023" name="G3 (Bethesda)">
        <title>A chromosome-length genome assembly and annotation of blackberry (Rubus argutus, cv. 'Hillquist').</title>
        <authorList>
            <person name="Bruna T."/>
            <person name="Aryal R."/>
            <person name="Dudchenko O."/>
            <person name="Sargent D.J."/>
            <person name="Mead D."/>
            <person name="Buti M."/>
            <person name="Cavallini A."/>
            <person name="Hytonen T."/>
            <person name="Andres J."/>
            <person name="Pham M."/>
            <person name="Weisz D."/>
            <person name="Mascagni F."/>
            <person name="Usai G."/>
            <person name="Natali L."/>
            <person name="Bassil N."/>
            <person name="Fernandez G.E."/>
            <person name="Lomsadze A."/>
            <person name="Armour M."/>
            <person name="Olukolu B."/>
            <person name="Poorten T."/>
            <person name="Britton C."/>
            <person name="Davik J."/>
            <person name="Ashrafi H."/>
            <person name="Aiden E.L."/>
            <person name="Borodovsky M."/>
            <person name="Worthington M."/>
        </authorList>
    </citation>
    <scope>NUCLEOTIDE SEQUENCE [LARGE SCALE GENOMIC DNA]</scope>
    <source>
        <strain evidence="8">PI 553951</strain>
    </source>
</reference>
<dbReference type="Pfam" id="PF00282">
    <property type="entry name" value="Pyridoxal_deC"/>
    <property type="match status" value="1"/>
</dbReference>
<accession>A0AAW1XLW5</accession>
<dbReference type="Gene3D" id="3.90.1150.10">
    <property type="entry name" value="Aspartate Aminotransferase, domain 1"/>
    <property type="match status" value="1"/>
</dbReference>
<evidence type="ECO:0008006" key="10">
    <source>
        <dbReference type="Google" id="ProtNLM"/>
    </source>
</evidence>
<evidence type="ECO:0000256" key="2">
    <source>
        <dbReference type="ARBA" id="ARBA00009533"/>
    </source>
</evidence>
<dbReference type="GO" id="GO:0005737">
    <property type="term" value="C:cytoplasm"/>
    <property type="evidence" value="ECO:0007669"/>
    <property type="project" value="TreeGrafter"/>
</dbReference>
<comment type="caution">
    <text evidence="8">The sequence shown here is derived from an EMBL/GenBank/DDBJ whole genome shotgun (WGS) entry which is preliminary data.</text>
</comment>
<dbReference type="FunFam" id="1.20.1340.10:FF:000001">
    <property type="entry name" value="Histidine decarboxylase"/>
    <property type="match status" value="1"/>
</dbReference>
<dbReference type="SUPFAM" id="SSF53383">
    <property type="entry name" value="PLP-dependent transferases"/>
    <property type="match status" value="1"/>
</dbReference>
<evidence type="ECO:0000256" key="1">
    <source>
        <dbReference type="ARBA" id="ARBA00001933"/>
    </source>
</evidence>
<dbReference type="InterPro" id="IPR002129">
    <property type="entry name" value="PyrdxlP-dep_de-COase"/>
</dbReference>
<dbReference type="Gene3D" id="3.40.640.10">
    <property type="entry name" value="Type I PLP-dependent aspartate aminotransferase-like (Major domain)"/>
    <property type="match status" value="1"/>
</dbReference>
<dbReference type="PANTHER" id="PTHR11999:SF96">
    <property type="entry name" value="TYROSINE DECARBOXYLASE"/>
    <property type="match status" value="1"/>
</dbReference>
<keyword evidence="3" id="KW-0210">Decarboxylase</keyword>
<dbReference type="CDD" id="cd06450">
    <property type="entry name" value="DOPA_deC_like"/>
    <property type="match status" value="1"/>
</dbReference>
<evidence type="ECO:0000313" key="9">
    <source>
        <dbReference type="Proteomes" id="UP001457282"/>
    </source>
</evidence>
<dbReference type="InterPro" id="IPR021115">
    <property type="entry name" value="Pyridoxal-P_BS"/>
</dbReference>
<evidence type="ECO:0000256" key="6">
    <source>
        <dbReference type="PIRSR" id="PIRSR602129-50"/>
    </source>
</evidence>
<evidence type="ECO:0000256" key="5">
    <source>
        <dbReference type="ARBA" id="ARBA00023239"/>
    </source>
</evidence>
<evidence type="ECO:0000256" key="4">
    <source>
        <dbReference type="ARBA" id="ARBA00022898"/>
    </source>
</evidence>
<comment type="similarity">
    <text evidence="2 7">Belongs to the group II decarboxylase family.</text>
</comment>
<dbReference type="FunFam" id="3.40.640.10:FF:000025">
    <property type="entry name" value="Histidine decarboxylase"/>
    <property type="match status" value="1"/>
</dbReference>
<dbReference type="Proteomes" id="UP001457282">
    <property type="component" value="Unassembled WGS sequence"/>
</dbReference>
<comment type="cofactor">
    <cofactor evidence="1 6 7">
        <name>pyridoxal 5'-phosphate</name>
        <dbReference type="ChEBI" id="CHEBI:597326"/>
    </cofactor>
</comment>
<evidence type="ECO:0000313" key="8">
    <source>
        <dbReference type="EMBL" id="KAK9936868.1"/>
    </source>
</evidence>
<dbReference type="GO" id="GO:0016831">
    <property type="term" value="F:carboxy-lyase activity"/>
    <property type="evidence" value="ECO:0007669"/>
    <property type="project" value="UniProtKB-KW"/>
</dbReference>
<dbReference type="EMBL" id="JBEDUW010000003">
    <property type="protein sequence ID" value="KAK9936868.1"/>
    <property type="molecule type" value="Genomic_DNA"/>
</dbReference>
<dbReference type="InterPro" id="IPR015424">
    <property type="entry name" value="PyrdxlP-dep_Trfase"/>
</dbReference>
<keyword evidence="5 7" id="KW-0456">Lyase</keyword>
<sequence>MDSLKFHHDPEENYSYSHMANPLDPEEFRRQGHIMIDFIADYYKNIEKYPVRSQVQPGYLRKSLPESAPLHPEAIETILRDVHDHIVPGITHWQSPSYFAYFPSSGSIAGFLGEMLSTGFNVVGFNWMSSPAATELENIVMDWLGDMLQLPKSLLFSGNGGGVLQGTTCEAIVCTMAAARDQILSRIGRDNIGRLVVYGSDQTHSALQKASQIVGINPNNFRAIKTTKSTEFALSPELLRLIICSDVEKGLVPLFLCATVGTTSTTSIDPLGELCDVAKDYGMWVHVDAAYAGSACICPEFRHLIEGVEGANSFSFNAHKWFFTTLDCCCLWVKNPSALIDSLSTNPEFLKNKASDSKKVVDYKDWQIALSRRFRALKLWLVLRSYGVVNLRNFLRSHVNMAEVFEKLVEENKRFEVVVPRKFAMVCFRISPSAISKDPSDDNENVMINEVNCKLLEAINASGNVYMTHAVVGGIFVLRCAIGATLTKGKHIVMAWKEVQGHADAVLRMYQSF</sequence>
<feature type="modified residue" description="N6-(pyridoxal phosphate)lysine" evidence="6">
    <location>
        <position position="320"/>
    </location>
</feature>
<dbReference type="PANTHER" id="PTHR11999">
    <property type="entry name" value="GROUP II PYRIDOXAL-5-PHOSPHATE DECARBOXYLASE"/>
    <property type="match status" value="1"/>
</dbReference>
<dbReference type="GO" id="GO:0019752">
    <property type="term" value="P:carboxylic acid metabolic process"/>
    <property type="evidence" value="ECO:0007669"/>
    <property type="project" value="InterPro"/>
</dbReference>
<dbReference type="PRINTS" id="PR00800">
    <property type="entry name" value="YHDCRBOXLASE"/>
</dbReference>
<dbReference type="InterPro" id="IPR015422">
    <property type="entry name" value="PyrdxlP-dep_Trfase_small"/>
</dbReference>
<dbReference type="PROSITE" id="PS00392">
    <property type="entry name" value="DDC_GAD_HDC_YDC"/>
    <property type="match status" value="1"/>
</dbReference>
<dbReference type="GO" id="GO:0030170">
    <property type="term" value="F:pyridoxal phosphate binding"/>
    <property type="evidence" value="ECO:0007669"/>
    <property type="project" value="InterPro"/>
</dbReference>
<dbReference type="GO" id="GO:0006520">
    <property type="term" value="P:amino acid metabolic process"/>
    <property type="evidence" value="ECO:0007669"/>
    <property type="project" value="InterPro"/>
</dbReference>
<dbReference type="Gene3D" id="1.20.1340.10">
    <property type="entry name" value="dopa decarboxylase, N-terminal domain"/>
    <property type="match status" value="1"/>
</dbReference>
<keyword evidence="9" id="KW-1185">Reference proteome</keyword>
<keyword evidence="4 6" id="KW-0663">Pyridoxal phosphate</keyword>
<name>A0AAW1XLW5_RUBAR</name>
<evidence type="ECO:0000256" key="3">
    <source>
        <dbReference type="ARBA" id="ARBA00022793"/>
    </source>
</evidence>
<evidence type="ECO:0000256" key="7">
    <source>
        <dbReference type="RuleBase" id="RU000382"/>
    </source>
</evidence>
<protein>
    <recommendedName>
        <fullName evidence="10">Tyrosine decarboxylase</fullName>
    </recommendedName>
</protein>
<dbReference type="AlphaFoldDB" id="A0AAW1XLW5"/>
<gene>
    <name evidence="8" type="ORF">M0R45_013690</name>
</gene>
<proteinExistence type="inferred from homology"/>